<keyword evidence="3" id="KW-1185">Reference proteome</keyword>
<evidence type="ECO:0000313" key="2">
    <source>
        <dbReference type="EMBL" id="GAA4576187.1"/>
    </source>
</evidence>
<feature type="compositionally biased region" description="Polar residues" evidence="1">
    <location>
        <begin position="20"/>
        <end position="31"/>
    </location>
</feature>
<reference evidence="3" key="1">
    <citation type="journal article" date="2019" name="Int. J. Syst. Evol. Microbiol.">
        <title>The Global Catalogue of Microorganisms (GCM) 10K type strain sequencing project: providing services to taxonomists for standard genome sequencing and annotation.</title>
        <authorList>
            <consortium name="The Broad Institute Genomics Platform"/>
            <consortium name="The Broad Institute Genome Sequencing Center for Infectious Disease"/>
            <person name="Wu L."/>
            <person name="Ma J."/>
        </authorList>
    </citation>
    <scope>NUCLEOTIDE SEQUENCE [LARGE SCALE GENOMIC DNA]</scope>
    <source>
        <strain evidence="3">JCM 3175</strain>
    </source>
</reference>
<evidence type="ECO:0000256" key="1">
    <source>
        <dbReference type="SAM" id="MobiDB-lite"/>
    </source>
</evidence>
<sequence>MARAIIAAWSVGSAERRDTASTNRGNRTSPSCRRRPRGPEQVTRLPRVGDGKQATAGGVAAAELLRVAAGPLACTR</sequence>
<dbReference type="EMBL" id="BAABGU010000030">
    <property type="protein sequence ID" value="GAA4576187.1"/>
    <property type="molecule type" value="Genomic_DNA"/>
</dbReference>
<name>A0ABP8SUV9_9ACTN</name>
<proteinExistence type="predicted"/>
<feature type="region of interest" description="Disordered" evidence="1">
    <location>
        <begin position="12"/>
        <end position="55"/>
    </location>
</feature>
<accession>A0ABP8SUV9</accession>
<gene>
    <name evidence="2" type="ORF">GCM10023176_47050</name>
</gene>
<dbReference type="Proteomes" id="UP001500307">
    <property type="component" value="Unassembled WGS sequence"/>
</dbReference>
<comment type="caution">
    <text evidence="2">The sequence shown here is derived from an EMBL/GenBank/DDBJ whole genome shotgun (WGS) entry which is preliminary data.</text>
</comment>
<protein>
    <submittedName>
        <fullName evidence="2">Uncharacterized protein</fullName>
    </submittedName>
</protein>
<organism evidence="2 3">
    <name type="scientific">Micromonospora coerulea</name>
    <dbReference type="NCBI Taxonomy" id="47856"/>
    <lineage>
        <taxon>Bacteria</taxon>
        <taxon>Bacillati</taxon>
        <taxon>Actinomycetota</taxon>
        <taxon>Actinomycetes</taxon>
        <taxon>Micromonosporales</taxon>
        <taxon>Micromonosporaceae</taxon>
        <taxon>Micromonospora</taxon>
    </lineage>
</organism>
<evidence type="ECO:0000313" key="3">
    <source>
        <dbReference type="Proteomes" id="UP001500307"/>
    </source>
</evidence>